<dbReference type="Proteomes" id="UP000784294">
    <property type="component" value="Unassembled WGS sequence"/>
</dbReference>
<gene>
    <name evidence="1" type="ORF">PXEA_LOCUS22572</name>
</gene>
<organism evidence="1 2">
    <name type="scientific">Protopolystoma xenopodis</name>
    <dbReference type="NCBI Taxonomy" id="117903"/>
    <lineage>
        <taxon>Eukaryota</taxon>
        <taxon>Metazoa</taxon>
        <taxon>Spiralia</taxon>
        <taxon>Lophotrochozoa</taxon>
        <taxon>Platyhelminthes</taxon>
        <taxon>Monogenea</taxon>
        <taxon>Polyopisthocotylea</taxon>
        <taxon>Polystomatidea</taxon>
        <taxon>Polystomatidae</taxon>
        <taxon>Protopolystoma</taxon>
    </lineage>
</organism>
<keyword evidence="2" id="KW-1185">Reference proteome</keyword>
<sequence>MSEAGYAVFWLPCCRAIAVNQITRPCLLRKPRESTLLPVEIRVLRTQSPCTTPERGEKF</sequence>
<dbReference type="EMBL" id="CAAALY010100556">
    <property type="protein sequence ID" value="VEL29132.1"/>
    <property type="molecule type" value="Genomic_DNA"/>
</dbReference>
<comment type="caution">
    <text evidence="1">The sequence shown here is derived from an EMBL/GenBank/DDBJ whole genome shotgun (WGS) entry which is preliminary data.</text>
</comment>
<evidence type="ECO:0000313" key="2">
    <source>
        <dbReference type="Proteomes" id="UP000784294"/>
    </source>
</evidence>
<protein>
    <submittedName>
        <fullName evidence="1">Uncharacterized protein</fullName>
    </submittedName>
</protein>
<accession>A0A448X679</accession>
<dbReference type="AlphaFoldDB" id="A0A448X679"/>
<name>A0A448X679_9PLAT</name>
<evidence type="ECO:0000313" key="1">
    <source>
        <dbReference type="EMBL" id="VEL29132.1"/>
    </source>
</evidence>
<proteinExistence type="predicted"/>
<reference evidence="1" key="1">
    <citation type="submission" date="2018-11" db="EMBL/GenBank/DDBJ databases">
        <authorList>
            <consortium name="Pathogen Informatics"/>
        </authorList>
    </citation>
    <scope>NUCLEOTIDE SEQUENCE</scope>
</reference>